<sequence>MGRPTVPPHAPVRLAVWENPGMDQTTAREFVERWVTRWNAHDLDGLLEDFAEDVVFTSPVAARLIAGSDGVVRGKAALRAYYAEGLARIPGLHFEVVATYVGIDTLVINYRNQNGGLVNEVLVFDGPLVVQGHGTYLDA</sequence>
<dbReference type="Gene3D" id="3.10.450.50">
    <property type="match status" value="1"/>
</dbReference>
<dbReference type="InterPro" id="IPR037401">
    <property type="entry name" value="SnoaL-like"/>
</dbReference>
<feature type="domain" description="SnoaL-like" evidence="1">
    <location>
        <begin position="31"/>
        <end position="112"/>
    </location>
</feature>
<dbReference type="EMBL" id="BONZ01000034">
    <property type="protein sequence ID" value="GIH15388.1"/>
    <property type="molecule type" value="Genomic_DNA"/>
</dbReference>
<dbReference type="Pfam" id="PF12680">
    <property type="entry name" value="SnoaL_2"/>
    <property type="match status" value="1"/>
</dbReference>
<evidence type="ECO:0000313" key="2">
    <source>
        <dbReference type="EMBL" id="GIH15388.1"/>
    </source>
</evidence>
<dbReference type="SUPFAM" id="SSF54427">
    <property type="entry name" value="NTF2-like"/>
    <property type="match status" value="1"/>
</dbReference>
<dbReference type="CDD" id="cd00531">
    <property type="entry name" value="NTF2_like"/>
    <property type="match status" value="1"/>
</dbReference>
<name>A0A8J3VRG9_9ACTN</name>
<dbReference type="AlphaFoldDB" id="A0A8J3VRG9"/>
<keyword evidence="3" id="KW-1185">Reference proteome</keyword>
<reference evidence="2" key="1">
    <citation type="submission" date="2021-01" db="EMBL/GenBank/DDBJ databases">
        <title>Whole genome shotgun sequence of Rugosimonospora africana NBRC 104875.</title>
        <authorList>
            <person name="Komaki H."/>
            <person name="Tamura T."/>
        </authorList>
    </citation>
    <scope>NUCLEOTIDE SEQUENCE</scope>
    <source>
        <strain evidence="2">NBRC 104875</strain>
    </source>
</reference>
<organism evidence="2 3">
    <name type="scientific">Rugosimonospora africana</name>
    <dbReference type="NCBI Taxonomy" id="556532"/>
    <lineage>
        <taxon>Bacteria</taxon>
        <taxon>Bacillati</taxon>
        <taxon>Actinomycetota</taxon>
        <taxon>Actinomycetes</taxon>
        <taxon>Micromonosporales</taxon>
        <taxon>Micromonosporaceae</taxon>
        <taxon>Rugosimonospora</taxon>
    </lineage>
</organism>
<accession>A0A8J3VRG9</accession>
<evidence type="ECO:0000259" key="1">
    <source>
        <dbReference type="Pfam" id="PF12680"/>
    </source>
</evidence>
<dbReference type="Proteomes" id="UP000642748">
    <property type="component" value="Unassembled WGS sequence"/>
</dbReference>
<dbReference type="RefSeq" id="WP_239133693.1">
    <property type="nucleotide sequence ID" value="NZ_BONZ01000034.1"/>
</dbReference>
<protein>
    <recommendedName>
        <fullName evidence="1">SnoaL-like domain-containing protein</fullName>
    </recommendedName>
</protein>
<comment type="caution">
    <text evidence="2">The sequence shown here is derived from an EMBL/GenBank/DDBJ whole genome shotgun (WGS) entry which is preliminary data.</text>
</comment>
<proteinExistence type="predicted"/>
<dbReference type="InterPro" id="IPR032710">
    <property type="entry name" value="NTF2-like_dom_sf"/>
</dbReference>
<gene>
    <name evidence="2" type="ORF">Raf01_35600</name>
</gene>
<evidence type="ECO:0000313" key="3">
    <source>
        <dbReference type="Proteomes" id="UP000642748"/>
    </source>
</evidence>